<proteinExistence type="inferred from homology"/>
<comment type="similarity">
    <text evidence="6">Belongs to the ABC-4 integral membrane protein family.</text>
</comment>
<evidence type="ECO:0000256" key="4">
    <source>
        <dbReference type="ARBA" id="ARBA00022989"/>
    </source>
</evidence>
<feature type="transmembrane region" description="Helical" evidence="6">
    <location>
        <begin position="612"/>
        <end position="633"/>
    </location>
</feature>
<keyword evidence="3 6" id="KW-0812">Transmembrane</keyword>
<feature type="transmembrane region" description="Helical" evidence="6">
    <location>
        <begin position="18"/>
        <end position="38"/>
    </location>
</feature>
<accession>A0A7X0T4S8</accession>
<dbReference type="Proteomes" id="UP000522007">
    <property type="component" value="Unassembled WGS sequence"/>
</dbReference>
<feature type="transmembrane region" description="Helical" evidence="6">
    <location>
        <begin position="106"/>
        <end position="139"/>
    </location>
</feature>
<protein>
    <submittedName>
        <fullName evidence="8">ABC transporter permease</fullName>
    </submittedName>
</protein>
<keyword evidence="2 6" id="KW-1003">Cell membrane</keyword>
<comment type="caution">
    <text evidence="8">The sequence shown here is derived from an EMBL/GenBank/DDBJ whole genome shotgun (WGS) entry which is preliminary data.</text>
</comment>
<feature type="transmembrane region" description="Helical" evidence="6">
    <location>
        <begin position="292"/>
        <end position="314"/>
    </location>
</feature>
<dbReference type="GO" id="GO:0055085">
    <property type="term" value="P:transmembrane transport"/>
    <property type="evidence" value="ECO:0007669"/>
    <property type="project" value="UniProtKB-UniRule"/>
</dbReference>
<dbReference type="AlphaFoldDB" id="A0A7X0T4S8"/>
<feature type="domain" description="ABC3 transporter permease C-terminal" evidence="7">
    <location>
        <begin position="61"/>
        <end position="179"/>
    </location>
</feature>
<dbReference type="PIRSF" id="PIRSF018968">
    <property type="entry name" value="ABC_permease_BceB"/>
    <property type="match status" value="1"/>
</dbReference>
<feature type="domain" description="ABC3 transporter permease C-terminal" evidence="7">
    <location>
        <begin position="532"/>
        <end position="634"/>
    </location>
</feature>
<dbReference type="GO" id="GO:0005886">
    <property type="term" value="C:plasma membrane"/>
    <property type="evidence" value="ECO:0007669"/>
    <property type="project" value="UniProtKB-SubCell"/>
</dbReference>
<evidence type="ECO:0000313" key="10">
    <source>
        <dbReference type="Proteomes" id="UP000522007"/>
    </source>
</evidence>
<evidence type="ECO:0000313" key="8">
    <source>
        <dbReference type="EMBL" id="MBC1321366.1"/>
    </source>
</evidence>
<evidence type="ECO:0000256" key="3">
    <source>
        <dbReference type="ARBA" id="ARBA00022692"/>
    </source>
</evidence>
<comment type="subcellular location">
    <subcellularLocation>
        <location evidence="1 6">Cell membrane</location>
        <topology evidence="1 6">Multi-pass membrane protein</topology>
    </subcellularLocation>
</comment>
<evidence type="ECO:0000256" key="5">
    <source>
        <dbReference type="ARBA" id="ARBA00023136"/>
    </source>
</evidence>
<dbReference type="InterPro" id="IPR052536">
    <property type="entry name" value="ABC-4_Integral_Memb_Prot"/>
</dbReference>
<dbReference type="InterPro" id="IPR027022">
    <property type="entry name" value="ABC_permease_BceB-typ"/>
</dbReference>
<dbReference type="EMBL" id="JAAROP010000001">
    <property type="protein sequence ID" value="MBC1321997.1"/>
    <property type="molecule type" value="Genomic_DNA"/>
</dbReference>
<feature type="transmembrane region" description="Helical" evidence="6">
    <location>
        <begin position="58"/>
        <end position="76"/>
    </location>
</feature>
<organism evidence="8 10">
    <name type="scientific">Listeria welshimeri</name>
    <dbReference type="NCBI Taxonomy" id="1643"/>
    <lineage>
        <taxon>Bacteria</taxon>
        <taxon>Bacillati</taxon>
        <taxon>Bacillota</taxon>
        <taxon>Bacilli</taxon>
        <taxon>Bacillales</taxon>
        <taxon>Listeriaceae</taxon>
        <taxon>Listeria</taxon>
    </lineage>
</organism>
<gene>
    <name evidence="8" type="ORF">HB853_00285</name>
    <name evidence="9" type="ORF">HB853_03460</name>
</gene>
<evidence type="ECO:0000259" key="7">
    <source>
        <dbReference type="Pfam" id="PF02687"/>
    </source>
</evidence>
<keyword evidence="5 6" id="KW-0472">Membrane</keyword>
<dbReference type="PANTHER" id="PTHR46795:SF3">
    <property type="entry name" value="ABC TRANSPORTER PERMEASE"/>
    <property type="match status" value="1"/>
</dbReference>
<feature type="transmembrane region" description="Helical" evidence="6">
    <location>
        <begin position="582"/>
        <end position="606"/>
    </location>
</feature>
<dbReference type="InterPro" id="IPR003838">
    <property type="entry name" value="ABC3_permease_C"/>
</dbReference>
<feature type="transmembrane region" description="Helical" evidence="6">
    <location>
        <begin position="236"/>
        <end position="259"/>
    </location>
</feature>
<keyword evidence="4 6" id="KW-1133">Transmembrane helix</keyword>
<feature type="transmembrane region" description="Helical" evidence="6">
    <location>
        <begin position="159"/>
        <end position="177"/>
    </location>
</feature>
<name>A0A7X0T4S8_LISWE</name>
<feature type="transmembrane region" description="Helical" evidence="6">
    <location>
        <begin position="520"/>
        <end position="548"/>
    </location>
</feature>
<dbReference type="PANTHER" id="PTHR46795">
    <property type="entry name" value="ABC TRANSPORTER PERMEASE-RELATED-RELATED"/>
    <property type="match status" value="1"/>
</dbReference>
<dbReference type="Pfam" id="PF02687">
    <property type="entry name" value="FtsX"/>
    <property type="match status" value="2"/>
</dbReference>
<sequence length="646" mass="72106">MTLFDLAKKNIRHNFVHYFLYFASMIFSIMIYFTFLVLSKDPSVVARIDQSSKLSTAFSSSSVILLIFVAIFILYSNNFFTRKRKKEIGLYSLLGLRKKEIGRMLFYENFIMGLGALVVGILAGTLLSKIFVTILLNLINLDSIGGFAFSWEAVIQTSIVFVIITLFTSFSGYRIIYRTTLLDLFHSEAKREKSPKPSFILALLSIVLIGLGYVIAGQPLESKNSIWVQLGFSIGALVILASVIIGTALFITFFLPYLLTKLRNNKRIFYKGSNIISTSQLTFRISSNAKTLIIISILSATTLSAIGTISSIYYQANTSADTSSPSSFEYLVPKNNATNKEIIKTAESDSEHPVEFKQKSNYLIVKAEGTRPDFVEYDINDGFPVMSETDYNSLVKKQGTPEKTAKLKENEAQMVLSVTYDERARKEMIGEKYTLKATNKPTVEIKSVVVNSPIASVPGLLVLPDKQVAQLTSDQTIPSQAVESITIQNPKQAHDLDKKMQTVVPEDSHLISYTNTYQQIITVTGVLLFIGMFIGFVFLAATGSIIYFKQLTEAYNDIGTFDILKKIGLNRKDIRKILAKQLLVVFLIPLVIGILHSSFALIGLSHMLALDLTLPVVISTGVYTLMYIVYYFVTLNSYTNIVFGKK</sequence>
<evidence type="ECO:0000256" key="6">
    <source>
        <dbReference type="PIRNR" id="PIRNR018968"/>
    </source>
</evidence>
<reference evidence="8 10" key="1">
    <citation type="submission" date="2020-03" db="EMBL/GenBank/DDBJ databases">
        <title>Soil Listeria distribution.</title>
        <authorList>
            <person name="Liao J."/>
            <person name="Wiedmann M."/>
        </authorList>
    </citation>
    <scope>NUCLEOTIDE SEQUENCE [LARGE SCALE GENOMIC DNA]</scope>
    <source>
        <strain evidence="8 10">FSL L7-1829</strain>
    </source>
</reference>
<dbReference type="EMBL" id="JAAROP010000001">
    <property type="protein sequence ID" value="MBC1321366.1"/>
    <property type="molecule type" value="Genomic_DNA"/>
</dbReference>
<evidence type="ECO:0000256" key="1">
    <source>
        <dbReference type="ARBA" id="ARBA00004651"/>
    </source>
</evidence>
<keyword evidence="6" id="KW-0813">Transport</keyword>
<evidence type="ECO:0000313" key="9">
    <source>
        <dbReference type="EMBL" id="MBC1321997.1"/>
    </source>
</evidence>
<feature type="transmembrane region" description="Helical" evidence="6">
    <location>
        <begin position="198"/>
        <end position="216"/>
    </location>
</feature>
<evidence type="ECO:0000256" key="2">
    <source>
        <dbReference type="ARBA" id="ARBA00022475"/>
    </source>
</evidence>